<keyword evidence="4" id="KW-1185">Reference proteome</keyword>
<proteinExistence type="inferred from homology"/>
<dbReference type="InterPro" id="IPR013538">
    <property type="entry name" value="ASHA1/2-like_C"/>
</dbReference>
<sequence>MTLERSCAVPADRVWETLIRPVFWWGDDVVLEPFEGGRFHEPWRDRGGQHHTRGRVVKIDPPRLLQLSWKDDGWSFETDVAVRLLENGNGCRIVLTHRGWNGAPESDRARLVTAHLGGWKHHLGSLASCAETRHLNETGSG</sequence>
<dbReference type="Gene3D" id="3.30.530.20">
    <property type="match status" value="1"/>
</dbReference>
<dbReference type="Pfam" id="PF08327">
    <property type="entry name" value="AHSA1"/>
    <property type="match status" value="1"/>
</dbReference>
<organism evidence="3 4">
    <name type="scientific">Roseibium album</name>
    <dbReference type="NCBI Taxonomy" id="311410"/>
    <lineage>
        <taxon>Bacteria</taxon>
        <taxon>Pseudomonadati</taxon>
        <taxon>Pseudomonadota</taxon>
        <taxon>Alphaproteobacteria</taxon>
        <taxon>Hyphomicrobiales</taxon>
        <taxon>Stappiaceae</taxon>
        <taxon>Roseibium</taxon>
    </lineage>
</organism>
<evidence type="ECO:0000313" key="4">
    <source>
        <dbReference type="Proteomes" id="UP000049983"/>
    </source>
</evidence>
<evidence type="ECO:0000313" key="3">
    <source>
        <dbReference type="EMBL" id="CTQ76453.1"/>
    </source>
</evidence>
<dbReference type="Proteomes" id="UP000049983">
    <property type="component" value="Unassembled WGS sequence"/>
</dbReference>
<comment type="similarity">
    <text evidence="1">Belongs to the AHA1 family.</text>
</comment>
<evidence type="ECO:0000259" key="2">
    <source>
        <dbReference type="Pfam" id="PF08327"/>
    </source>
</evidence>
<evidence type="ECO:0000256" key="1">
    <source>
        <dbReference type="ARBA" id="ARBA00006817"/>
    </source>
</evidence>
<dbReference type="InterPro" id="IPR023393">
    <property type="entry name" value="START-like_dom_sf"/>
</dbReference>
<dbReference type="SUPFAM" id="SSF55961">
    <property type="entry name" value="Bet v1-like"/>
    <property type="match status" value="1"/>
</dbReference>
<name>A0A0M7ARL9_9HYPH</name>
<gene>
    <name evidence="3" type="ORF">LA5096_04753</name>
</gene>
<dbReference type="AlphaFoldDB" id="A0A0M7ARL9"/>
<dbReference type="CDD" id="cd07814">
    <property type="entry name" value="SRPBCC_CalC_Aha1-like"/>
    <property type="match status" value="1"/>
</dbReference>
<dbReference type="STRING" id="311410.LA5095_03471"/>
<reference evidence="4" key="1">
    <citation type="submission" date="2015-07" db="EMBL/GenBank/DDBJ databases">
        <authorList>
            <person name="Rodrigo-Torres Lidia"/>
            <person name="Arahal R.David."/>
        </authorList>
    </citation>
    <scope>NUCLEOTIDE SEQUENCE [LARGE SCALE GENOMIC DNA]</scope>
    <source>
        <strain evidence="4">CECT 5096</strain>
    </source>
</reference>
<dbReference type="EMBL" id="CXWC01000013">
    <property type="protein sequence ID" value="CTQ76453.1"/>
    <property type="molecule type" value="Genomic_DNA"/>
</dbReference>
<feature type="domain" description="Activator of Hsp90 ATPase homologue 1/2-like C-terminal" evidence="2">
    <location>
        <begin position="9"/>
        <end position="130"/>
    </location>
</feature>
<accession>A0A0M7ARL9</accession>
<protein>
    <recommendedName>
        <fullName evidence="2">Activator of Hsp90 ATPase homologue 1/2-like C-terminal domain-containing protein</fullName>
    </recommendedName>
</protein>